<feature type="compositionally biased region" description="Basic and acidic residues" evidence="1">
    <location>
        <begin position="58"/>
        <end position="68"/>
    </location>
</feature>
<evidence type="ECO:0000256" key="1">
    <source>
        <dbReference type="SAM" id="MobiDB-lite"/>
    </source>
</evidence>
<comment type="caution">
    <text evidence="2">The sequence shown here is derived from an EMBL/GenBank/DDBJ whole genome shotgun (WGS) entry which is preliminary data.</text>
</comment>
<gene>
    <name evidence="2" type="ORF">PGT21_019325</name>
</gene>
<evidence type="ECO:0000313" key="3">
    <source>
        <dbReference type="Proteomes" id="UP000324748"/>
    </source>
</evidence>
<feature type="compositionally biased region" description="Polar residues" evidence="1">
    <location>
        <begin position="46"/>
        <end position="57"/>
    </location>
</feature>
<sequence length="163" mass="18062">MGLGARPTHTTQGWAVWVSLGPSYKVLTLNDERTQRPTNDWPPNPKSTRTAATGTPETRSKQETRHTPDSPLIRSGMQKIGTWGKKLLSEETKIITSFYLTIPLELKDTSTNHYFKLARPSHINTSLFGSSSLNFSKLINGLGINSLDHTSFLLRIGATGQLQ</sequence>
<name>A0A5B0P2T8_PUCGR</name>
<feature type="region of interest" description="Disordered" evidence="1">
    <location>
        <begin position="29"/>
        <end position="75"/>
    </location>
</feature>
<accession>A0A5B0P2T8</accession>
<dbReference type="Proteomes" id="UP000324748">
    <property type="component" value="Unassembled WGS sequence"/>
</dbReference>
<proteinExistence type="predicted"/>
<dbReference type="EMBL" id="VSWC01000079">
    <property type="protein sequence ID" value="KAA1094369.1"/>
    <property type="molecule type" value="Genomic_DNA"/>
</dbReference>
<reference evidence="2 3" key="1">
    <citation type="submission" date="2019-05" db="EMBL/GenBank/DDBJ databases">
        <title>Emergence of the Ug99 lineage of the wheat stem rust pathogen through somatic hybridization.</title>
        <authorList>
            <person name="Li F."/>
            <person name="Upadhyaya N.M."/>
            <person name="Sperschneider J."/>
            <person name="Matny O."/>
            <person name="Nguyen-Phuc H."/>
            <person name="Mago R."/>
            <person name="Raley C."/>
            <person name="Miller M.E."/>
            <person name="Silverstein K.A.T."/>
            <person name="Henningsen E."/>
            <person name="Hirsch C.D."/>
            <person name="Visser B."/>
            <person name="Pretorius Z.A."/>
            <person name="Steffenson B.J."/>
            <person name="Schwessinger B."/>
            <person name="Dodds P.N."/>
            <person name="Figueroa M."/>
        </authorList>
    </citation>
    <scope>NUCLEOTIDE SEQUENCE [LARGE SCALE GENOMIC DNA]</scope>
    <source>
        <strain evidence="2">21-0</strain>
    </source>
</reference>
<evidence type="ECO:0000313" key="2">
    <source>
        <dbReference type="EMBL" id="KAA1094369.1"/>
    </source>
</evidence>
<dbReference type="AlphaFoldDB" id="A0A5B0P2T8"/>
<protein>
    <submittedName>
        <fullName evidence="2">Uncharacterized protein</fullName>
    </submittedName>
</protein>
<keyword evidence="3" id="KW-1185">Reference proteome</keyword>
<organism evidence="2 3">
    <name type="scientific">Puccinia graminis f. sp. tritici</name>
    <dbReference type="NCBI Taxonomy" id="56615"/>
    <lineage>
        <taxon>Eukaryota</taxon>
        <taxon>Fungi</taxon>
        <taxon>Dikarya</taxon>
        <taxon>Basidiomycota</taxon>
        <taxon>Pucciniomycotina</taxon>
        <taxon>Pucciniomycetes</taxon>
        <taxon>Pucciniales</taxon>
        <taxon>Pucciniaceae</taxon>
        <taxon>Puccinia</taxon>
    </lineage>
</organism>